<dbReference type="RefSeq" id="WP_304378358.1">
    <property type="nucleotide sequence ID" value="NZ_JAUOZU010000017.1"/>
</dbReference>
<dbReference type="Proteomes" id="UP001174932">
    <property type="component" value="Unassembled WGS sequence"/>
</dbReference>
<comment type="caution">
    <text evidence="2">The sequence shown here is derived from an EMBL/GenBank/DDBJ whole genome shotgun (WGS) entry which is preliminary data.</text>
</comment>
<accession>A0ABT8YS32</accession>
<feature type="domain" description="Putative glutamine amidotransferase" evidence="1">
    <location>
        <begin position="4"/>
        <end position="246"/>
    </location>
</feature>
<dbReference type="Pfam" id="PF07090">
    <property type="entry name" value="GATase1_like"/>
    <property type="match status" value="1"/>
</dbReference>
<keyword evidence="3" id="KW-1185">Reference proteome</keyword>
<organism evidence="2 3">
    <name type="scientific">Rhizobium alvei</name>
    <dbReference type="NCBI Taxonomy" id="1132659"/>
    <lineage>
        <taxon>Bacteria</taxon>
        <taxon>Pseudomonadati</taxon>
        <taxon>Pseudomonadota</taxon>
        <taxon>Alphaproteobacteria</taxon>
        <taxon>Hyphomicrobiales</taxon>
        <taxon>Rhizobiaceae</taxon>
        <taxon>Rhizobium/Agrobacterium group</taxon>
        <taxon>Rhizobium</taxon>
    </lineage>
</organism>
<dbReference type="InterPro" id="IPR010768">
    <property type="entry name" value="GATase1-like"/>
</dbReference>
<proteinExistence type="predicted"/>
<dbReference type="Gene3D" id="3.40.50.880">
    <property type="match status" value="1"/>
</dbReference>
<evidence type="ECO:0000259" key="1">
    <source>
        <dbReference type="Pfam" id="PF07090"/>
    </source>
</evidence>
<dbReference type="SUPFAM" id="SSF52317">
    <property type="entry name" value="Class I glutamine amidotransferase-like"/>
    <property type="match status" value="1"/>
</dbReference>
<protein>
    <submittedName>
        <fullName evidence="2">Glutamine amidotransferase</fullName>
    </submittedName>
</protein>
<name>A0ABT8YS32_9HYPH</name>
<reference evidence="2" key="2">
    <citation type="submission" date="2023-07" db="EMBL/GenBank/DDBJ databases">
        <authorList>
            <person name="Shen H."/>
        </authorList>
    </citation>
    <scope>NUCLEOTIDE SEQUENCE</scope>
    <source>
        <strain evidence="2">TNR-22</strain>
    </source>
</reference>
<dbReference type="InterPro" id="IPR029062">
    <property type="entry name" value="Class_I_gatase-like"/>
</dbReference>
<evidence type="ECO:0000313" key="3">
    <source>
        <dbReference type="Proteomes" id="UP001174932"/>
    </source>
</evidence>
<dbReference type="EMBL" id="JAUOZU010000017">
    <property type="protein sequence ID" value="MDO6966437.1"/>
    <property type="molecule type" value="Genomic_DNA"/>
</dbReference>
<reference evidence="2" key="1">
    <citation type="journal article" date="2015" name="Int. J. Syst. Evol. Microbiol.">
        <title>Rhizobium alvei sp. nov., isolated from a freshwater river.</title>
        <authorList>
            <person name="Sheu S.Y."/>
            <person name="Huang H.W."/>
            <person name="Young C.C."/>
            <person name="Chen W.M."/>
        </authorList>
    </citation>
    <scope>NUCLEOTIDE SEQUENCE</scope>
    <source>
        <strain evidence="2">TNR-22</strain>
    </source>
</reference>
<gene>
    <name evidence="2" type="ORF">Q4481_20990</name>
</gene>
<evidence type="ECO:0000313" key="2">
    <source>
        <dbReference type="EMBL" id="MDO6966437.1"/>
    </source>
</evidence>
<keyword evidence="2" id="KW-0315">Glutamine amidotransferase</keyword>
<sequence>MSLKILLAGESWTSLGLHLKGFSIYTTGSYEEGGKPLIRALEAGGMEVTYMPNHLVPEHFPTTVEALKVYDVVILSDIGADTFLLHPDTLTRSLRRPNTLKVIADYVAEGGGLLMVGGFMSFSGFGGNACYHNTVLADVLPVKMLGHDDRVECPEGINPIVTMDHPVLDGIDRHWPHFLGYQRLIAKDASVTLLERGADPFLVLGQHGGGRVAAFASDCSPHWGSPEFVNWPQYGQFWSQLTRWLSGED</sequence>
<dbReference type="PANTHER" id="PTHR37947">
    <property type="entry name" value="BLL2462 PROTEIN"/>
    <property type="match status" value="1"/>
</dbReference>
<dbReference type="PANTHER" id="PTHR37947:SF2">
    <property type="entry name" value="VON WILLEBRAND FACTOR TYPE A"/>
    <property type="match status" value="1"/>
</dbReference>
<dbReference type="CDD" id="cd03143">
    <property type="entry name" value="A4_beta-galactosidase_middle_domain"/>
    <property type="match status" value="1"/>
</dbReference>